<dbReference type="KEGG" id="agl:PYTT_0035"/>
<feature type="active site" description="Proton donor" evidence="4">
    <location>
        <position position="413"/>
    </location>
</feature>
<keyword evidence="5" id="KW-0732">Signal</keyword>
<keyword evidence="9" id="KW-1185">Reference proteome</keyword>
<dbReference type="SUPFAM" id="SSF51445">
    <property type="entry name" value="(Trans)glycosidases"/>
    <property type="match status" value="1"/>
</dbReference>
<dbReference type="PRINTS" id="PR00738">
    <property type="entry name" value="GLHYDRLASE20"/>
</dbReference>
<dbReference type="Proteomes" id="UP000176204">
    <property type="component" value="Chromosome I"/>
</dbReference>
<dbReference type="AlphaFoldDB" id="A0A1C7PE44"/>
<dbReference type="GO" id="GO:0004563">
    <property type="term" value="F:beta-N-acetylhexosaminidase activity"/>
    <property type="evidence" value="ECO:0007669"/>
    <property type="project" value="InterPro"/>
</dbReference>
<dbReference type="InterPro" id="IPR015883">
    <property type="entry name" value="Glyco_hydro_20_cat"/>
</dbReference>
<dbReference type="InterPro" id="IPR017853">
    <property type="entry name" value="GH"/>
</dbReference>
<dbReference type="Pfam" id="PF00728">
    <property type="entry name" value="Glyco_hydro_20"/>
    <property type="match status" value="1"/>
</dbReference>
<dbReference type="EMBL" id="LT629973">
    <property type="protein sequence ID" value="SEH69471.1"/>
    <property type="molecule type" value="Genomic_DNA"/>
</dbReference>
<evidence type="ECO:0000256" key="5">
    <source>
        <dbReference type="SAM" id="SignalP"/>
    </source>
</evidence>
<dbReference type="PANTHER" id="PTHR43678">
    <property type="entry name" value="PUTATIVE (AFU_ORTHOLOGUE AFUA_2G00640)-RELATED"/>
    <property type="match status" value="1"/>
</dbReference>
<proteinExistence type="inferred from homology"/>
<dbReference type="SUPFAM" id="SSF55545">
    <property type="entry name" value="beta-N-acetylhexosaminidase-like domain"/>
    <property type="match status" value="1"/>
</dbReference>
<dbReference type="Gene3D" id="3.30.379.10">
    <property type="entry name" value="Chitobiase/beta-hexosaminidase domain 2-like"/>
    <property type="match status" value="1"/>
</dbReference>
<evidence type="ECO:0000256" key="4">
    <source>
        <dbReference type="PIRSR" id="PIRSR625705-1"/>
    </source>
</evidence>
<comment type="similarity">
    <text evidence="1">Belongs to the glycosyl hydrolase 20 family.</text>
</comment>
<dbReference type="RefSeq" id="WP_067771998.1">
    <property type="nucleotide sequence ID" value="NZ_LIGX01000002.1"/>
</dbReference>
<evidence type="ECO:0000313" key="8">
    <source>
        <dbReference type="EMBL" id="SEH69471.1"/>
    </source>
</evidence>
<feature type="chain" id="PRO_5014266599" evidence="5">
    <location>
        <begin position="20"/>
        <end position="752"/>
    </location>
</feature>
<dbReference type="CDD" id="cd06564">
    <property type="entry name" value="GH20_DspB_LnbB-like"/>
    <property type="match status" value="1"/>
</dbReference>
<dbReference type="Pfam" id="PF02838">
    <property type="entry name" value="Glyco_hydro_20b"/>
    <property type="match status" value="1"/>
</dbReference>
<feature type="signal peptide" evidence="5">
    <location>
        <begin position="1"/>
        <end position="19"/>
    </location>
</feature>
<dbReference type="InterPro" id="IPR025705">
    <property type="entry name" value="Beta_hexosaminidase_sua/sub"/>
</dbReference>
<dbReference type="OrthoDB" id="9816455at2"/>
<keyword evidence="3" id="KW-0326">Glycosidase</keyword>
<feature type="domain" description="Glycoside hydrolase family 20 catalytic" evidence="6">
    <location>
        <begin position="232"/>
        <end position="414"/>
    </location>
</feature>
<dbReference type="GO" id="GO:0005975">
    <property type="term" value="P:carbohydrate metabolic process"/>
    <property type="evidence" value="ECO:0007669"/>
    <property type="project" value="InterPro"/>
</dbReference>
<protein>
    <submittedName>
        <fullName evidence="8">Beta-hexosaminidase</fullName>
    </submittedName>
</protein>
<evidence type="ECO:0000259" key="6">
    <source>
        <dbReference type="Pfam" id="PF00728"/>
    </source>
</evidence>
<evidence type="ECO:0000259" key="7">
    <source>
        <dbReference type="Pfam" id="PF02838"/>
    </source>
</evidence>
<feature type="domain" description="Beta-hexosaminidase bacterial type N-terminal" evidence="7">
    <location>
        <begin position="110"/>
        <end position="228"/>
    </location>
</feature>
<reference evidence="9" key="1">
    <citation type="submission" date="2016-09" db="EMBL/GenBank/DDBJ databases">
        <authorList>
            <person name="Koehorst J."/>
        </authorList>
    </citation>
    <scope>NUCLEOTIDE SEQUENCE [LARGE SCALE GENOMIC DNA]</scope>
</reference>
<evidence type="ECO:0000256" key="3">
    <source>
        <dbReference type="ARBA" id="ARBA00023295"/>
    </source>
</evidence>
<evidence type="ECO:0000256" key="1">
    <source>
        <dbReference type="ARBA" id="ARBA00006285"/>
    </source>
</evidence>
<dbReference type="InterPro" id="IPR015882">
    <property type="entry name" value="HEX_bac_N"/>
</dbReference>
<dbReference type="PANTHER" id="PTHR43678:SF1">
    <property type="entry name" value="BETA-N-ACETYLHEXOSAMINIDASE"/>
    <property type="match status" value="1"/>
</dbReference>
<gene>
    <name evidence="8" type="ORF">PYTT_0035</name>
</gene>
<evidence type="ECO:0000256" key="2">
    <source>
        <dbReference type="ARBA" id="ARBA00022801"/>
    </source>
</evidence>
<organism evidence="8 9">
    <name type="scientific">Akkermansia glycaniphila</name>
    <dbReference type="NCBI Taxonomy" id="1679444"/>
    <lineage>
        <taxon>Bacteria</taxon>
        <taxon>Pseudomonadati</taxon>
        <taxon>Verrucomicrobiota</taxon>
        <taxon>Verrucomicrobiia</taxon>
        <taxon>Verrucomicrobiales</taxon>
        <taxon>Akkermansiaceae</taxon>
        <taxon>Akkermansia</taxon>
    </lineage>
</organism>
<dbReference type="InterPro" id="IPR052764">
    <property type="entry name" value="GH20_Enzymes"/>
</dbReference>
<evidence type="ECO:0000313" key="9">
    <source>
        <dbReference type="Proteomes" id="UP000176204"/>
    </source>
</evidence>
<dbReference type="InterPro" id="IPR029018">
    <property type="entry name" value="Hex-like_dom2"/>
</dbReference>
<name>A0A1C7PE44_9BACT</name>
<dbReference type="Gene3D" id="3.20.20.80">
    <property type="entry name" value="Glycosidases"/>
    <property type="match status" value="1"/>
</dbReference>
<sequence length="752" mass="83273">MKKKTLLMLAACAAAPLMGQDARQIADSLTIPQIEAGARQLPMPHAPGATIQLLGADYEQIIDSKGKIAPVLADTPVNVSFKVTKDGKEAVSKDYEIMLKAPAADQGNPKPRVIPEILQWKGGQGAYKPGDTVTIACSDKKLAETFVADLADILGCKVKIVAPGQKADISFGTTKESNIGEEGYTLDVTPKGVTIAAATPTGQYWGTRTLLQMLRQNNGSIPCGTAVDFPRYQVRGFMLDVARTPYPLSYIKDVIRTMSWYKMNDLHLVINNNYIFHEQYVDKGRDPFKESYTAFRLESDMKGPDGTPLTAKDLFYTKKEFVDLINYAKSRGVNIVPEFDTPGHALSFTRLRPDLIYKGPMNHDKRRCEMLDAANPETIKLVSQVFDEYLLKDPKFGRPVFEGCDVIHVGADEFYGDKEDYRHFADAVLKHALKRGHTPRIWGSLSTKPGKTPVVSKGVQMNLWNTGWMKAQEAVDLGYDVINTNDGALYVVPYAGYYRMDKNHKGLYNNWIPNRIGNETLPSGHPQLIGASFAIWNDETDIKHSGYAPYDIWGIVSDSMDILGQKMWGKAKAPDTFEQHRELVAAIGDAPRTNPLHKWKDAKPFTVTPGKLPQQLNQPALGPNYHLTMEVELAAAPEGKEQVLLSAPEGELLAVMKDGTIGFRRDDTLEFSFGTKLPVGKKVKIELIGEPENTRLLIDGKSEGTMTLKSFRNPDENFGPRTKGVRSTFVLPLQTLAPSFNGKVFSFNVNPS</sequence>
<dbReference type="PATRIC" id="fig|1679444.3.peg.194"/>
<dbReference type="STRING" id="1679444.PYTT_0035"/>
<accession>A0A1C7PE44</accession>
<keyword evidence="2" id="KW-0378">Hydrolase</keyword>